<protein>
    <submittedName>
        <fullName evidence="2">Putative orn/Lys/Arg decarboxylase</fullName>
    </submittedName>
</protein>
<reference evidence="2" key="1">
    <citation type="submission" date="2014-01" db="EMBL/GenBank/DDBJ databases">
        <authorList>
            <person name="Brown-Elliot B."/>
            <person name="Wallace R."/>
            <person name="Lenaerts A."/>
            <person name="Ordway D."/>
            <person name="DeGroote M.A."/>
            <person name="Parker T."/>
            <person name="Sizemore C."/>
            <person name="Tallon L.J."/>
            <person name="Sadzewicz L.K."/>
            <person name="Sengamalay N."/>
            <person name="Fraser C.M."/>
            <person name="Hine E."/>
            <person name="Shefchek K.A."/>
            <person name="Das S.P."/>
            <person name="Tettelin H."/>
        </authorList>
    </citation>
    <scope>NUCLEOTIDE SEQUENCE [LARGE SCALE GENOMIC DNA]</scope>
    <source>
        <strain evidence="2">4042</strain>
    </source>
</reference>
<comment type="caution">
    <text evidence="2">The sequence shown here is derived from an EMBL/GenBank/DDBJ whole genome shotgun (WGS) entry which is preliminary data.</text>
</comment>
<organism evidence="2">
    <name type="scientific">Mycobacterium xenopi 4042</name>
    <dbReference type="NCBI Taxonomy" id="1299334"/>
    <lineage>
        <taxon>Bacteria</taxon>
        <taxon>Bacillati</taxon>
        <taxon>Actinomycetota</taxon>
        <taxon>Actinomycetes</taxon>
        <taxon>Mycobacteriales</taxon>
        <taxon>Mycobacteriaceae</taxon>
        <taxon>Mycobacterium</taxon>
    </lineage>
</organism>
<proteinExistence type="predicted"/>
<evidence type="ECO:0000256" key="1">
    <source>
        <dbReference type="SAM" id="MobiDB-lite"/>
    </source>
</evidence>
<sequence length="61" mass="6741">MADYHRNDRYGFSPPGHRQGRGPTSGCWPCWVEIRSAPTCWPAVAWTTGVPAAGISRRPKS</sequence>
<gene>
    <name evidence="2" type="ORF">I553_6604</name>
</gene>
<feature type="region of interest" description="Disordered" evidence="1">
    <location>
        <begin position="1"/>
        <end position="24"/>
    </location>
</feature>
<accession>X8BFV5</accession>
<dbReference type="EMBL" id="JAOB01000042">
    <property type="protein sequence ID" value="EUA42744.1"/>
    <property type="molecule type" value="Genomic_DNA"/>
</dbReference>
<name>X8BFV5_MYCXE</name>
<dbReference type="PATRIC" id="fig|1299334.3.peg.4756"/>
<dbReference type="AlphaFoldDB" id="X8BFV5"/>
<evidence type="ECO:0000313" key="2">
    <source>
        <dbReference type="EMBL" id="EUA42744.1"/>
    </source>
</evidence>